<dbReference type="InterPro" id="IPR043502">
    <property type="entry name" value="DNA/RNA_pol_sf"/>
</dbReference>
<dbReference type="SUPFAM" id="SSF46689">
    <property type="entry name" value="Homeodomain-like"/>
    <property type="match status" value="1"/>
</dbReference>
<proteinExistence type="predicted"/>
<dbReference type="EMBL" id="CAJPWZ010003311">
    <property type="protein sequence ID" value="CAG2256682.1"/>
    <property type="molecule type" value="Genomic_DNA"/>
</dbReference>
<feature type="domain" description="HTH psq-type" evidence="3">
    <location>
        <begin position="470"/>
        <end position="499"/>
    </location>
</feature>
<dbReference type="Gene3D" id="1.10.150.130">
    <property type="match status" value="1"/>
</dbReference>
<dbReference type="GO" id="GO:0006259">
    <property type="term" value="P:DNA metabolic process"/>
    <property type="evidence" value="ECO:0007669"/>
    <property type="project" value="UniProtKB-ARBA"/>
</dbReference>
<dbReference type="SUPFAM" id="SSF56672">
    <property type="entry name" value="DNA/RNA polymerases"/>
    <property type="match status" value="1"/>
</dbReference>
<evidence type="ECO:0000259" key="2">
    <source>
        <dbReference type="Pfam" id="PF03184"/>
    </source>
</evidence>
<keyword evidence="1" id="KW-0238">DNA-binding</keyword>
<dbReference type="PANTHER" id="PTHR33050">
    <property type="entry name" value="REVERSE TRANSCRIPTASE DOMAIN-CONTAINING PROTEIN"/>
    <property type="match status" value="1"/>
</dbReference>
<reference evidence="4" key="1">
    <citation type="submission" date="2021-03" db="EMBL/GenBank/DDBJ databases">
        <authorList>
            <person name="Bekaert M."/>
        </authorList>
    </citation>
    <scope>NUCLEOTIDE SEQUENCE</scope>
</reference>
<dbReference type="PANTHER" id="PTHR33050:SF7">
    <property type="entry name" value="RIBONUCLEASE H"/>
    <property type="match status" value="1"/>
</dbReference>
<dbReference type="InterPro" id="IPR004875">
    <property type="entry name" value="DDE_SF_endonuclease_dom"/>
</dbReference>
<comment type="caution">
    <text evidence="4">The sequence shown here is derived from an EMBL/GenBank/DDBJ whole genome shotgun (WGS) entry which is preliminary data.</text>
</comment>
<dbReference type="AlphaFoldDB" id="A0A8S3VN66"/>
<dbReference type="InterPro" id="IPR036397">
    <property type="entry name" value="RNaseH_sf"/>
</dbReference>
<dbReference type="InterPro" id="IPR052055">
    <property type="entry name" value="Hepadnavirus_pol/RT"/>
</dbReference>
<dbReference type="Pfam" id="PF05225">
    <property type="entry name" value="HTH_psq"/>
    <property type="match status" value="1"/>
</dbReference>
<dbReference type="SUPFAM" id="SSF47823">
    <property type="entry name" value="lambda integrase-like, N-terminal domain"/>
    <property type="match status" value="1"/>
</dbReference>
<evidence type="ECO:0000256" key="1">
    <source>
        <dbReference type="ARBA" id="ARBA00023125"/>
    </source>
</evidence>
<dbReference type="Gene3D" id="3.30.420.10">
    <property type="entry name" value="Ribonuclease H-like superfamily/Ribonuclease H"/>
    <property type="match status" value="1"/>
</dbReference>
<organism evidence="4 5">
    <name type="scientific">Mytilus edulis</name>
    <name type="common">Blue mussel</name>
    <dbReference type="NCBI Taxonomy" id="6550"/>
    <lineage>
        <taxon>Eukaryota</taxon>
        <taxon>Metazoa</taxon>
        <taxon>Spiralia</taxon>
        <taxon>Lophotrochozoa</taxon>
        <taxon>Mollusca</taxon>
        <taxon>Bivalvia</taxon>
        <taxon>Autobranchia</taxon>
        <taxon>Pteriomorphia</taxon>
        <taxon>Mytilida</taxon>
        <taxon>Mytiloidea</taxon>
        <taxon>Mytilidae</taxon>
        <taxon>Mytilinae</taxon>
        <taxon>Mytilus</taxon>
    </lineage>
</organism>
<protein>
    <recommendedName>
        <fullName evidence="6">HTH CENPB-type domain-containing protein</fullName>
    </recommendedName>
</protein>
<keyword evidence="5" id="KW-1185">Reference proteome</keyword>
<dbReference type="Gene3D" id="1.10.10.60">
    <property type="entry name" value="Homeodomain-like"/>
    <property type="match status" value="1"/>
</dbReference>
<dbReference type="GO" id="GO:0003677">
    <property type="term" value="F:DNA binding"/>
    <property type="evidence" value="ECO:0007669"/>
    <property type="project" value="UniProtKB-KW"/>
</dbReference>
<dbReference type="Proteomes" id="UP000683360">
    <property type="component" value="Unassembled WGS sequence"/>
</dbReference>
<dbReference type="OrthoDB" id="10043687at2759"/>
<dbReference type="InterPro" id="IPR009057">
    <property type="entry name" value="Homeodomain-like_sf"/>
</dbReference>
<dbReference type="Pfam" id="PF03184">
    <property type="entry name" value="DDE_1"/>
    <property type="match status" value="1"/>
</dbReference>
<evidence type="ECO:0000259" key="3">
    <source>
        <dbReference type="Pfam" id="PF05225"/>
    </source>
</evidence>
<dbReference type="InterPro" id="IPR010998">
    <property type="entry name" value="Integrase_recombinase_N"/>
</dbReference>
<feature type="domain" description="DDE-1" evidence="2">
    <location>
        <begin position="636"/>
        <end position="801"/>
    </location>
</feature>
<evidence type="ECO:0000313" key="4">
    <source>
        <dbReference type="EMBL" id="CAG2256682.1"/>
    </source>
</evidence>
<sequence>MKSQVKKLKTDASYKWKYEGNKIQFDFNTENLEDLVQTLWAIDNGKVDYARDLLSATVDKIKHRNKLIKIADTSEGGWDTARQYDANPIASDSEDEAKIIRADNRAVRKKKGKSKQVRGNGSKTKASNVKKDIISSGFVPKAEKSMWTPTKNLTFLGTHIDTDKGIFTIPDNRIDKIMSTISDIDMCLTKSGKVFVRKVASLVGQIISTSPVIGNIVYLMTKHLSIDINSVHSWNSYIHLSVDSIDQINFWRFNLHEANVKPFKTDVSWQTIVYSDASNTGYGGYIVENPYNIAHGTWLESEVSTSSTWKELTAAFAGELQNLPVSLLSKVNLLPELLSESRAASTTKGYYQSFLRWKKWAILNGIENCDILPAKAFHVAIYLASLTQSSNTVSPVVQAFYSLKWIHSLIGSLCSPTDSSLVINVLEGAKRSLATPTNKKEPISAKPTFLRHDKKYRLYSPMALTNAYISVKNNEMSQRKAALQFNVPRQTLRDRITGKISPDCVTTGRAPVFSLEEEARIVEHVKSMASYGYGYTRQEVTDLATDFAHTIKIKPRNEEFTLRWFEGFIKRWPELRVVKPRSLEILRAKCGSVANDKPHLIFNVDEKGITLNHKPPNVVSGIECNTSSVTSGRSSTTTILGCGSASGFAVPPYFVFEGKRMNNELMNGATPGAVGAVSDSGWSNTNIFRQYLTDHFLKYIPGRNNDNVLLLLDGHKSHVAVDIIEWAQEHHIIIHVLPAHTSHILQPLDVGCYGPLQRIYDNECHKTIRQNSSVITKYNICELACKAYQKALSPENLQSAFRKTGIYPLDKTVINKDQLKPLEVFTTNNECKETTDEPNR</sequence>
<gene>
    <name evidence="4" type="ORF">MEDL_68003</name>
</gene>
<evidence type="ECO:0008006" key="6">
    <source>
        <dbReference type="Google" id="ProtNLM"/>
    </source>
</evidence>
<accession>A0A8S3VN66</accession>
<name>A0A8S3VN66_MYTED</name>
<evidence type="ECO:0000313" key="5">
    <source>
        <dbReference type="Proteomes" id="UP000683360"/>
    </source>
</evidence>
<dbReference type="InterPro" id="IPR007889">
    <property type="entry name" value="HTH_Psq"/>
</dbReference>